<gene>
    <name evidence="1" type="ORF">PoB_005405600</name>
</gene>
<protein>
    <submittedName>
        <fullName evidence="1">Zinc finger protein</fullName>
    </submittedName>
</protein>
<proteinExistence type="predicted"/>
<comment type="caution">
    <text evidence="1">The sequence shown here is derived from an EMBL/GenBank/DDBJ whole genome shotgun (WGS) entry which is preliminary data.</text>
</comment>
<name>A0AAV4BWK6_9GAST</name>
<reference evidence="1 2" key="1">
    <citation type="journal article" date="2021" name="Elife">
        <title>Chloroplast acquisition without the gene transfer in kleptoplastic sea slugs, Plakobranchus ocellatus.</title>
        <authorList>
            <person name="Maeda T."/>
            <person name="Takahashi S."/>
            <person name="Yoshida T."/>
            <person name="Shimamura S."/>
            <person name="Takaki Y."/>
            <person name="Nagai Y."/>
            <person name="Toyoda A."/>
            <person name="Suzuki Y."/>
            <person name="Arimoto A."/>
            <person name="Ishii H."/>
            <person name="Satoh N."/>
            <person name="Nishiyama T."/>
            <person name="Hasebe M."/>
            <person name="Maruyama T."/>
            <person name="Minagawa J."/>
            <person name="Obokata J."/>
            <person name="Shigenobu S."/>
        </authorList>
    </citation>
    <scope>NUCLEOTIDE SEQUENCE [LARGE SCALE GENOMIC DNA]</scope>
</reference>
<dbReference type="AlphaFoldDB" id="A0AAV4BWK6"/>
<dbReference type="Proteomes" id="UP000735302">
    <property type="component" value="Unassembled WGS sequence"/>
</dbReference>
<accession>A0AAV4BWK6</accession>
<evidence type="ECO:0000313" key="2">
    <source>
        <dbReference type="Proteomes" id="UP000735302"/>
    </source>
</evidence>
<sequence>MQWKGFLDVLATVGTNDYRINVNWKEKTLHANLLKSYIKRISTSDETPAGDGFVPAASLAVVQDDHEGSNYNDCGCEVSPARWLG</sequence>
<dbReference type="EMBL" id="BLXT01005934">
    <property type="protein sequence ID" value="GFO27551.1"/>
    <property type="molecule type" value="Genomic_DNA"/>
</dbReference>
<evidence type="ECO:0000313" key="1">
    <source>
        <dbReference type="EMBL" id="GFO27551.1"/>
    </source>
</evidence>
<keyword evidence="2" id="KW-1185">Reference proteome</keyword>
<organism evidence="1 2">
    <name type="scientific">Plakobranchus ocellatus</name>
    <dbReference type="NCBI Taxonomy" id="259542"/>
    <lineage>
        <taxon>Eukaryota</taxon>
        <taxon>Metazoa</taxon>
        <taxon>Spiralia</taxon>
        <taxon>Lophotrochozoa</taxon>
        <taxon>Mollusca</taxon>
        <taxon>Gastropoda</taxon>
        <taxon>Heterobranchia</taxon>
        <taxon>Euthyneura</taxon>
        <taxon>Panpulmonata</taxon>
        <taxon>Sacoglossa</taxon>
        <taxon>Placobranchoidea</taxon>
        <taxon>Plakobranchidae</taxon>
        <taxon>Plakobranchus</taxon>
    </lineage>
</organism>